<dbReference type="Proteomes" id="UP001320702">
    <property type="component" value="Unassembled WGS sequence"/>
</dbReference>
<evidence type="ECO:0000259" key="2">
    <source>
        <dbReference type="Pfam" id="PF01557"/>
    </source>
</evidence>
<dbReference type="Pfam" id="PF01557">
    <property type="entry name" value="FAA_hydrolase"/>
    <property type="match status" value="1"/>
</dbReference>
<evidence type="ECO:0000313" key="4">
    <source>
        <dbReference type="Proteomes" id="UP001320702"/>
    </source>
</evidence>
<dbReference type="Gene3D" id="3.90.850.10">
    <property type="entry name" value="Fumarylacetoacetase-like, C-terminal domain"/>
    <property type="match status" value="1"/>
</dbReference>
<gene>
    <name evidence="3" type="ORF">MU516_08785</name>
</gene>
<evidence type="ECO:0000313" key="3">
    <source>
        <dbReference type="EMBL" id="MCT4332965.1"/>
    </source>
</evidence>
<dbReference type="PANTHER" id="PTHR11820:SF90">
    <property type="entry name" value="FLUTATHIONE S-TRANSFERASE"/>
    <property type="match status" value="1"/>
</dbReference>
<dbReference type="EMBL" id="JANAVZ010000004">
    <property type="protein sequence ID" value="MCT4332965.1"/>
    <property type="molecule type" value="Genomic_DNA"/>
</dbReference>
<dbReference type="InterPro" id="IPR011234">
    <property type="entry name" value="Fumarylacetoacetase-like_C"/>
</dbReference>
<protein>
    <submittedName>
        <fullName evidence="3">Fumarylacetoacetate hydrolase family protein</fullName>
    </submittedName>
</protein>
<reference evidence="3 4" key="1">
    <citation type="submission" date="2022-04" db="EMBL/GenBank/DDBJ databases">
        <title>Paracoccus sp. YLB-12 draft genome sequence.</title>
        <authorList>
            <person name="Yu L."/>
        </authorList>
    </citation>
    <scope>NUCLEOTIDE SEQUENCE [LARGE SCALE GENOMIC DNA]</scope>
    <source>
        <strain evidence="3 4">YLB-12</strain>
    </source>
</reference>
<keyword evidence="4" id="KW-1185">Reference proteome</keyword>
<comment type="caution">
    <text evidence="3">The sequence shown here is derived from an EMBL/GenBank/DDBJ whole genome shotgun (WGS) entry which is preliminary data.</text>
</comment>
<dbReference type="PANTHER" id="PTHR11820">
    <property type="entry name" value="ACYLPYRUVASE"/>
    <property type="match status" value="1"/>
</dbReference>
<evidence type="ECO:0000256" key="1">
    <source>
        <dbReference type="ARBA" id="ARBA00022723"/>
    </source>
</evidence>
<feature type="domain" description="Fumarylacetoacetase-like C-terminal" evidence="2">
    <location>
        <begin position="27"/>
        <end position="228"/>
    </location>
</feature>
<sequence>MDYVFAPAPLPSVPVAGQAARFPVRRIFCVGRNYAEHAREMGHDPDREPPFFFTKPADALLTDNGDLRYPPQTADLHFEAELVVAIGHGGRDIAPADAQDHVWGYAAGNDFTRRDLQAQAKKAGRPWDMAKGFDQSAGCGVIHPVSGTGPRDSGAIRLTVDGIIRQDGDLAQMIWSVPEVIGHLSSLVALAPGDLIYTGTPAGVGAVERGQVVRVEIDGLTPLETRIV</sequence>
<accession>A0ABT2K8V7</accession>
<keyword evidence="1" id="KW-0479">Metal-binding</keyword>
<dbReference type="InterPro" id="IPR036663">
    <property type="entry name" value="Fumarylacetoacetase_C_sf"/>
</dbReference>
<dbReference type="RefSeq" id="WP_260277018.1">
    <property type="nucleotide sequence ID" value="NZ_JANAVZ010000004.1"/>
</dbReference>
<dbReference type="SUPFAM" id="SSF56529">
    <property type="entry name" value="FAH"/>
    <property type="match status" value="1"/>
</dbReference>
<dbReference type="GO" id="GO:0016787">
    <property type="term" value="F:hydrolase activity"/>
    <property type="evidence" value="ECO:0007669"/>
    <property type="project" value="UniProtKB-KW"/>
</dbReference>
<organism evidence="3 4">
    <name type="scientific">Paracoccus maritimus</name>
    <dbReference type="NCBI Taxonomy" id="2933292"/>
    <lineage>
        <taxon>Bacteria</taxon>
        <taxon>Pseudomonadati</taxon>
        <taxon>Pseudomonadota</taxon>
        <taxon>Alphaproteobacteria</taxon>
        <taxon>Rhodobacterales</taxon>
        <taxon>Paracoccaceae</taxon>
        <taxon>Paracoccus</taxon>
    </lineage>
</organism>
<name>A0ABT2K8V7_9RHOB</name>
<keyword evidence="3" id="KW-0378">Hydrolase</keyword>
<proteinExistence type="predicted"/>